<feature type="compositionally biased region" description="Basic and acidic residues" evidence="2">
    <location>
        <begin position="241"/>
        <end position="266"/>
    </location>
</feature>
<dbReference type="Proteomes" id="UP000694388">
    <property type="component" value="Unplaced"/>
</dbReference>
<dbReference type="PANTHER" id="PTHR43696">
    <property type="entry name" value="COILED-COIL DOMAIN-CONTAINING PROTEIN 157"/>
    <property type="match status" value="1"/>
</dbReference>
<evidence type="ECO:0000256" key="1">
    <source>
        <dbReference type="SAM" id="Coils"/>
    </source>
</evidence>
<accession>A0A8C4X0K0</accession>
<dbReference type="InterPro" id="IPR029681">
    <property type="entry name" value="CCDC157"/>
</dbReference>
<evidence type="ECO:0000256" key="2">
    <source>
        <dbReference type="SAM" id="MobiDB-lite"/>
    </source>
</evidence>
<organism evidence="3 4">
    <name type="scientific">Eptatretus burgeri</name>
    <name type="common">Inshore hagfish</name>
    <dbReference type="NCBI Taxonomy" id="7764"/>
    <lineage>
        <taxon>Eukaryota</taxon>
        <taxon>Metazoa</taxon>
        <taxon>Chordata</taxon>
        <taxon>Craniata</taxon>
        <taxon>Vertebrata</taxon>
        <taxon>Cyclostomata</taxon>
        <taxon>Myxini</taxon>
        <taxon>Myxiniformes</taxon>
        <taxon>Myxinidae</taxon>
        <taxon>Eptatretinae</taxon>
        <taxon>Eptatretus</taxon>
    </lineage>
</organism>
<feature type="region of interest" description="Disordered" evidence="2">
    <location>
        <begin position="212"/>
        <end position="266"/>
    </location>
</feature>
<evidence type="ECO:0000313" key="4">
    <source>
        <dbReference type="Proteomes" id="UP000694388"/>
    </source>
</evidence>
<reference evidence="3" key="2">
    <citation type="submission" date="2025-09" db="UniProtKB">
        <authorList>
            <consortium name="Ensembl"/>
        </authorList>
    </citation>
    <scope>IDENTIFICATION</scope>
</reference>
<name>A0A8C4X0K0_EPTBU</name>
<dbReference type="GeneTree" id="ENSGT00940000172694"/>
<proteinExistence type="predicted"/>
<evidence type="ECO:0000313" key="3">
    <source>
        <dbReference type="Ensembl" id="ENSEBUP00000024569.1"/>
    </source>
</evidence>
<keyword evidence="1" id="KW-0175">Coiled coil</keyword>
<dbReference type="AlphaFoldDB" id="A0A8C4X0K0"/>
<dbReference type="PANTHER" id="PTHR43696:SF9">
    <property type="entry name" value="COILED-COIL DOMAIN-CONTAINING PROTEIN 157"/>
    <property type="match status" value="1"/>
</dbReference>
<protein>
    <submittedName>
        <fullName evidence="3">Uncharacterized protein</fullName>
    </submittedName>
</protein>
<feature type="coiled-coil region" evidence="1">
    <location>
        <begin position="36"/>
        <end position="104"/>
    </location>
</feature>
<reference evidence="3" key="1">
    <citation type="submission" date="2025-08" db="UniProtKB">
        <authorList>
            <consortium name="Ensembl"/>
        </authorList>
    </citation>
    <scope>IDENTIFICATION</scope>
</reference>
<keyword evidence="4" id="KW-1185">Reference proteome</keyword>
<sequence>MTAEQNETFMANVMGTTILPSLKDLSQLATAEVNDLYQIIQQAEQLQTQVAKARKQRKKEQCELDTTRQNQERLQAAEQERHILEDAAAETEKAHQELQAALAESWEQQHLLVAFPELHRPSGSQAESTGDVVLDMERQLQANGLRMRWMQAECQQLQQSLCVLRQHQQDGTLKVDLATQHALWIAWLTTPSSGRRTGARGRPFTGIAEQKRGALTKCQRRPSPPDSARHEQEPASVHGAAKRESGVDGKRWMSNVGEREVGVERQ</sequence>
<dbReference type="Ensembl" id="ENSEBUT00000025146.1">
    <property type="protein sequence ID" value="ENSEBUP00000024569.1"/>
    <property type="gene ID" value="ENSEBUG00000015152.1"/>
</dbReference>